<dbReference type="InterPro" id="IPR011256">
    <property type="entry name" value="Reg_factor_effector_dom_sf"/>
</dbReference>
<dbReference type="PANTHER" id="PTHR36444:SF2">
    <property type="entry name" value="TRANSCRIPTIONAL REGULATOR PROTEIN YOBU-RELATED"/>
    <property type="match status" value="1"/>
</dbReference>
<comment type="caution">
    <text evidence="2">The sequence shown here is derived from an EMBL/GenBank/DDBJ whole genome shotgun (WGS) entry which is preliminary data.</text>
</comment>
<name>A0ABX0EZ95_9BACT</name>
<dbReference type="Proteomes" id="UP001318301">
    <property type="component" value="Unassembled WGS sequence"/>
</dbReference>
<accession>A0ABX0EZ95</accession>
<dbReference type="SMART" id="SM00871">
    <property type="entry name" value="AraC_E_bind"/>
    <property type="match status" value="1"/>
</dbReference>
<dbReference type="InterPro" id="IPR010499">
    <property type="entry name" value="AraC_E-bd"/>
</dbReference>
<evidence type="ECO:0000313" key="2">
    <source>
        <dbReference type="EMBL" id="NGZ44763.1"/>
    </source>
</evidence>
<organism evidence="2 3">
    <name type="scientific">Aquirufa beregesia</name>
    <dbReference type="NCBI Taxonomy" id="2516556"/>
    <lineage>
        <taxon>Bacteria</taxon>
        <taxon>Pseudomonadati</taxon>
        <taxon>Bacteroidota</taxon>
        <taxon>Cytophagia</taxon>
        <taxon>Cytophagales</taxon>
        <taxon>Flectobacillaceae</taxon>
        <taxon>Aquirufa</taxon>
    </lineage>
</organism>
<gene>
    <name evidence="2" type="ORF">EWU23_09765</name>
</gene>
<evidence type="ECO:0000313" key="3">
    <source>
        <dbReference type="Proteomes" id="UP001318301"/>
    </source>
</evidence>
<dbReference type="RefSeq" id="WP_166231646.1">
    <property type="nucleotide sequence ID" value="NZ_CBCSIJ010000006.1"/>
</dbReference>
<keyword evidence="3" id="KW-1185">Reference proteome</keyword>
<proteinExistence type="predicted"/>
<dbReference type="InterPro" id="IPR053182">
    <property type="entry name" value="YobU-like_regulator"/>
</dbReference>
<evidence type="ECO:0000259" key="1">
    <source>
        <dbReference type="SMART" id="SM00871"/>
    </source>
</evidence>
<dbReference type="SUPFAM" id="SSF55136">
    <property type="entry name" value="Probable bacterial effector-binding domain"/>
    <property type="match status" value="1"/>
</dbReference>
<feature type="domain" description="AraC effector-binding" evidence="1">
    <location>
        <begin position="1"/>
        <end position="154"/>
    </location>
</feature>
<dbReference type="Gene3D" id="3.20.80.10">
    <property type="entry name" value="Regulatory factor, effector binding domain"/>
    <property type="match status" value="1"/>
</dbReference>
<dbReference type="Pfam" id="PF14526">
    <property type="entry name" value="Cass2"/>
    <property type="match status" value="1"/>
</dbReference>
<reference evidence="2 3" key="1">
    <citation type="submission" date="2019-02" db="EMBL/GenBank/DDBJ databases">
        <title>Genome of a new Bacteroidetes strain.</title>
        <authorList>
            <person name="Pitt A."/>
        </authorList>
    </citation>
    <scope>NUCLEOTIDE SEQUENCE [LARGE SCALE GENOMIC DNA]</scope>
    <source>
        <strain evidence="2 3">50C-KIRBA</strain>
    </source>
</reference>
<dbReference type="EMBL" id="SEWW01000006">
    <property type="protein sequence ID" value="NGZ44763.1"/>
    <property type="molecule type" value="Genomic_DNA"/>
</dbReference>
<dbReference type="InterPro" id="IPR029441">
    <property type="entry name" value="Cass2"/>
</dbReference>
<protein>
    <submittedName>
        <fullName evidence="2">AraC family transcriptional regulator</fullName>
    </submittedName>
</protein>
<dbReference type="PANTHER" id="PTHR36444">
    <property type="entry name" value="TRANSCRIPTIONAL REGULATOR PROTEIN YOBU-RELATED"/>
    <property type="match status" value="1"/>
</dbReference>
<sequence length="155" mass="17843">MDRTNISEFKLIGLKLNKKTTNEGGQSSIDCGNLWQKFETENIVEIIPNKLGEEIYSVYFDYEGDDTRLFSYFIGCKVAIDTETTPKGMDSLLIPSENYFKVTAKGKMTGCISDAWKRIWSSGINRTYKYDFEVYDERSKDWSNAEVDIFVSCNK</sequence>